<protein>
    <submittedName>
        <fullName evidence="1">Uncharacterized protein</fullName>
    </submittedName>
</protein>
<proteinExistence type="predicted"/>
<dbReference type="Proteomes" id="UP001612915">
    <property type="component" value="Unassembled WGS sequence"/>
</dbReference>
<accession>A0ABW8ASC8</accession>
<name>A0ABW8ASC8_9ACTN</name>
<keyword evidence="2" id="KW-1185">Reference proteome</keyword>
<dbReference type="EMBL" id="JBITLV010000007">
    <property type="protein sequence ID" value="MFI7589305.1"/>
    <property type="molecule type" value="Genomic_DNA"/>
</dbReference>
<evidence type="ECO:0000313" key="2">
    <source>
        <dbReference type="Proteomes" id="UP001612915"/>
    </source>
</evidence>
<reference evidence="1 2" key="1">
    <citation type="submission" date="2024-10" db="EMBL/GenBank/DDBJ databases">
        <title>The Natural Products Discovery Center: Release of the First 8490 Sequenced Strains for Exploring Actinobacteria Biosynthetic Diversity.</title>
        <authorList>
            <person name="Kalkreuter E."/>
            <person name="Kautsar S.A."/>
            <person name="Yang D."/>
            <person name="Bader C.D."/>
            <person name="Teijaro C.N."/>
            <person name="Fluegel L."/>
            <person name="Davis C.M."/>
            <person name="Simpson J.R."/>
            <person name="Lauterbach L."/>
            <person name="Steele A.D."/>
            <person name="Gui C."/>
            <person name="Meng S."/>
            <person name="Li G."/>
            <person name="Viehrig K."/>
            <person name="Ye F."/>
            <person name="Su P."/>
            <person name="Kiefer A.F."/>
            <person name="Nichols A."/>
            <person name="Cepeda A.J."/>
            <person name="Yan W."/>
            <person name="Fan B."/>
            <person name="Jiang Y."/>
            <person name="Adhikari A."/>
            <person name="Zheng C.-J."/>
            <person name="Schuster L."/>
            <person name="Cowan T.M."/>
            <person name="Smanski M.J."/>
            <person name="Chevrette M.G."/>
            <person name="De Carvalho L.P.S."/>
            <person name="Shen B."/>
        </authorList>
    </citation>
    <scope>NUCLEOTIDE SEQUENCE [LARGE SCALE GENOMIC DNA]</scope>
    <source>
        <strain evidence="1 2">NPDC049639</strain>
    </source>
</reference>
<dbReference type="RefSeq" id="WP_398283880.1">
    <property type="nucleotide sequence ID" value="NZ_JBITLV010000007.1"/>
</dbReference>
<comment type="caution">
    <text evidence="1">The sequence shown here is derived from an EMBL/GenBank/DDBJ whole genome shotgun (WGS) entry which is preliminary data.</text>
</comment>
<organism evidence="1 2">
    <name type="scientific">Spongisporangium articulatum</name>
    <dbReference type="NCBI Taxonomy" id="3362603"/>
    <lineage>
        <taxon>Bacteria</taxon>
        <taxon>Bacillati</taxon>
        <taxon>Actinomycetota</taxon>
        <taxon>Actinomycetes</taxon>
        <taxon>Kineosporiales</taxon>
        <taxon>Kineosporiaceae</taxon>
        <taxon>Spongisporangium</taxon>
    </lineage>
</organism>
<evidence type="ECO:0000313" key="1">
    <source>
        <dbReference type="EMBL" id="MFI7589305.1"/>
    </source>
</evidence>
<gene>
    <name evidence="1" type="ORF">ACIB24_19740</name>
</gene>
<sequence>MADAQVAATPQGALPPLHDEWLRALTGISHPASEPKATCGDCVMCAGVERSGSRVTFSPTIKCCSYVPHLANFLAGRSLRGPGADSVRARIARRTGVTPLGVGLSHADVLHMVGAQAHFGRAAVVRCPHFVAETQGCAIWATRNAVCSTWFCKHERGAVGQRFWHAVRDLLIAAEERVAYRCLVEDDRLPQEQVDDVLGHRAQVRATIAAAQAETPVPQPRPASLPDEEPGWYERMWGGWAGREEEWYLRCADSVDGMDDAELASWMDGVRRLVEAVQARSAEVEAVDVPQNPTFAPGIGSEATVDVLRLIGYSPFDPLVLPAELQSSLRALDGRPLEEVQAALEASGGVRLDDDLLVSLADFGLV</sequence>